<evidence type="ECO:0000256" key="23">
    <source>
        <dbReference type="ARBA" id="ARBA00034808"/>
    </source>
</evidence>
<dbReference type="PANTHER" id="PTHR11274:SF0">
    <property type="entry name" value="GENERAL TRANSCRIPTION AND DNA REPAIR FACTOR IIH HELICASE SUBUNIT XPB"/>
    <property type="match status" value="1"/>
</dbReference>
<dbReference type="GO" id="GO:0003677">
    <property type="term" value="F:DNA binding"/>
    <property type="evidence" value="ECO:0007669"/>
    <property type="project" value="UniProtKB-KW"/>
</dbReference>
<dbReference type="GO" id="GO:0016705">
    <property type="term" value="F:oxidoreductase activity, acting on paired donors, with incorporation or reduction of molecular oxygen"/>
    <property type="evidence" value="ECO:0007669"/>
    <property type="project" value="InterPro"/>
</dbReference>
<evidence type="ECO:0000256" key="4">
    <source>
        <dbReference type="ARBA" id="ARBA00006637"/>
    </source>
</evidence>
<comment type="subcellular location">
    <subcellularLocation>
        <location evidence="3">Membrane</location>
    </subcellularLocation>
    <subcellularLocation>
        <location evidence="2">Nucleus</location>
    </subcellularLocation>
</comment>
<feature type="region of interest" description="Disordered" evidence="27">
    <location>
        <begin position="218"/>
        <end position="246"/>
    </location>
</feature>
<evidence type="ECO:0000256" key="5">
    <source>
        <dbReference type="ARBA" id="ARBA00010617"/>
    </source>
</evidence>
<evidence type="ECO:0000256" key="6">
    <source>
        <dbReference type="ARBA" id="ARBA00022617"/>
    </source>
</evidence>
<evidence type="ECO:0000313" key="31">
    <source>
        <dbReference type="Proteomes" id="UP001279410"/>
    </source>
</evidence>
<dbReference type="Gene3D" id="3.40.50.300">
    <property type="entry name" value="P-loop containing nucleotide triphosphate hydrolases"/>
    <property type="match status" value="2"/>
</dbReference>
<feature type="compositionally biased region" description="Polar residues" evidence="27">
    <location>
        <begin position="218"/>
        <end position="244"/>
    </location>
</feature>
<evidence type="ECO:0000256" key="16">
    <source>
        <dbReference type="ARBA" id="ARBA00023125"/>
    </source>
</evidence>
<evidence type="ECO:0000256" key="25">
    <source>
        <dbReference type="ARBA" id="ARBA00044810"/>
    </source>
</evidence>
<dbReference type="InterPro" id="IPR001650">
    <property type="entry name" value="Helicase_C-like"/>
</dbReference>
<dbReference type="Pfam" id="PF04851">
    <property type="entry name" value="ResIII"/>
    <property type="match status" value="1"/>
</dbReference>
<evidence type="ECO:0000313" key="30">
    <source>
        <dbReference type="EMBL" id="GLD55985.1"/>
    </source>
</evidence>
<dbReference type="Gene3D" id="1.10.630.10">
    <property type="entry name" value="Cytochrome P450"/>
    <property type="match status" value="1"/>
</dbReference>
<dbReference type="EC" id="5.6.2.4" evidence="23"/>
<comment type="catalytic activity">
    <reaction evidence="22">
        <text>Couples ATP hydrolysis with the unwinding of duplex DNA by translocating in the 3'-5' direction.</text>
        <dbReference type="EC" id="5.6.2.4"/>
    </reaction>
</comment>
<dbReference type="InterPro" id="IPR032830">
    <property type="entry name" value="XPB/Ssl2_N"/>
</dbReference>
<keyword evidence="31" id="KW-1185">Reference proteome</keyword>
<comment type="catalytic activity">
    <reaction evidence="26">
        <text>ATP + H2O = ADP + phosphate + H(+)</text>
        <dbReference type="Rhea" id="RHEA:13065"/>
        <dbReference type="ChEBI" id="CHEBI:15377"/>
        <dbReference type="ChEBI" id="CHEBI:15378"/>
        <dbReference type="ChEBI" id="CHEBI:30616"/>
        <dbReference type="ChEBI" id="CHEBI:43474"/>
        <dbReference type="ChEBI" id="CHEBI:456216"/>
        <dbReference type="EC" id="5.6.2.4"/>
    </reaction>
</comment>
<dbReference type="PROSITE" id="PS00086">
    <property type="entry name" value="CYTOCHROME_P450"/>
    <property type="match status" value="1"/>
</dbReference>
<dbReference type="Pfam" id="PF16203">
    <property type="entry name" value="ERCC3_RAD25_C"/>
    <property type="match status" value="1"/>
</dbReference>
<evidence type="ECO:0000259" key="29">
    <source>
        <dbReference type="PROSITE" id="PS51194"/>
    </source>
</evidence>
<dbReference type="NCBIfam" id="TIGR00603">
    <property type="entry name" value="rad25"/>
    <property type="match status" value="1"/>
</dbReference>
<keyword evidence="10" id="KW-0378">Hydrolase</keyword>
<evidence type="ECO:0000256" key="24">
    <source>
        <dbReference type="ARBA" id="ARBA00044799"/>
    </source>
</evidence>
<keyword evidence="16" id="KW-0238">DNA-binding</keyword>
<dbReference type="GO" id="GO:0020037">
    <property type="term" value="F:heme binding"/>
    <property type="evidence" value="ECO:0007669"/>
    <property type="project" value="InterPro"/>
</dbReference>
<dbReference type="GO" id="GO:0004497">
    <property type="term" value="F:monooxygenase activity"/>
    <property type="evidence" value="ECO:0007669"/>
    <property type="project" value="UniProtKB-KW"/>
</dbReference>
<feature type="region of interest" description="Disordered" evidence="27">
    <location>
        <begin position="1"/>
        <end position="43"/>
    </location>
</feature>
<dbReference type="InterPro" id="IPR050615">
    <property type="entry name" value="ATP-dep_DNA_Helicase"/>
</dbReference>
<feature type="domain" description="Helicase ATP-binding" evidence="28">
    <location>
        <begin position="327"/>
        <end position="488"/>
    </location>
</feature>
<dbReference type="GO" id="GO:0016020">
    <property type="term" value="C:membrane"/>
    <property type="evidence" value="ECO:0007669"/>
    <property type="project" value="UniProtKB-SubCell"/>
</dbReference>
<dbReference type="InterPro" id="IPR036396">
    <property type="entry name" value="Cyt_P450_sf"/>
</dbReference>
<evidence type="ECO:0000256" key="14">
    <source>
        <dbReference type="ARBA" id="ARBA00023004"/>
    </source>
</evidence>
<evidence type="ECO:0000256" key="7">
    <source>
        <dbReference type="ARBA" id="ARBA00022723"/>
    </source>
</evidence>
<keyword evidence="18" id="KW-0234">DNA repair</keyword>
<evidence type="ECO:0000256" key="22">
    <source>
        <dbReference type="ARBA" id="ARBA00034617"/>
    </source>
</evidence>
<comment type="caution">
    <text evidence="30">The sequence shown here is derived from an EMBL/GenBank/DDBJ whole genome shotgun (WGS) entry which is preliminary data.</text>
</comment>
<dbReference type="SUPFAM" id="SSF48264">
    <property type="entry name" value="Cytochrome P450"/>
    <property type="match status" value="1"/>
</dbReference>
<keyword evidence="9" id="KW-0227">DNA damage</keyword>
<accession>A0AAD3MM23</accession>
<keyword evidence="11 30" id="KW-0347">Helicase</keyword>
<comment type="similarity">
    <text evidence="4">Belongs to the helicase family. RAD25/XPB subfamily.</text>
</comment>
<dbReference type="GO" id="GO:0043138">
    <property type="term" value="F:3'-5' DNA helicase activity"/>
    <property type="evidence" value="ECO:0007669"/>
    <property type="project" value="UniProtKB-EC"/>
</dbReference>
<dbReference type="EMBL" id="BRZM01000022">
    <property type="protein sequence ID" value="GLD55985.1"/>
    <property type="molecule type" value="Genomic_DNA"/>
</dbReference>
<dbReference type="CDD" id="cd18789">
    <property type="entry name" value="SF2_C_XPB"/>
    <property type="match status" value="1"/>
</dbReference>
<evidence type="ECO:0000256" key="11">
    <source>
        <dbReference type="ARBA" id="ARBA00022806"/>
    </source>
</evidence>
<name>A0AAD3MM23_LATJO</name>
<keyword evidence="14" id="KW-0408">Iron</keyword>
<evidence type="ECO:0000256" key="17">
    <source>
        <dbReference type="ARBA" id="ARBA00023136"/>
    </source>
</evidence>
<dbReference type="InterPro" id="IPR006935">
    <property type="entry name" value="Helicase/UvrB_N"/>
</dbReference>
<keyword evidence="13" id="KW-0560">Oxidoreductase</keyword>
<evidence type="ECO:0000256" key="18">
    <source>
        <dbReference type="ARBA" id="ARBA00023204"/>
    </source>
</evidence>
<gene>
    <name evidence="30" type="ORF">AKAME5_000839600</name>
</gene>
<evidence type="ECO:0000256" key="21">
    <source>
        <dbReference type="ARBA" id="ARBA00032205"/>
    </source>
</evidence>
<dbReference type="Pfam" id="PF00067">
    <property type="entry name" value="p450"/>
    <property type="match status" value="1"/>
</dbReference>
<keyword evidence="15" id="KW-0503">Monooxygenase</keyword>
<keyword evidence="12" id="KW-0067">ATP-binding</keyword>
<keyword evidence="17" id="KW-0472">Membrane</keyword>
<dbReference type="PRINTS" id="PR00851">
    <property type="entry name" value="XRODRMPGMNTB"/>
</dbReference>
<keyword evidence="7" id="KW-0479">Metal-binding</keyword>
<evidence type="ECO:0000256" key="19">
    <source>
        <dbReference type="ARBA" id="ARBA00023235"/>
    </source>
</evidence>
<dbReference type="Proteomes" id="UP001279410">
    <property type="component" value="Unassembled WGS sequence"/>
</dbReference>
<feature type="compositionally biased region" description="Basic and acidic residues" evidence="27">
    <location>
        <begin position="1"/>
        <end position="11"/>
    </location>
</feature>
<protein>
    <recommendedName>
        <fullName evidence="24">General transcription and DNA repair factor IIH helicase/translocase subunit XPB</fullName>
        <ecNumber evidence="23">5.6.2.4</ecNumber>
    </recommendedName>
    <alternativeName>
        <fullName evidence="25">DNA 3'-5' helicase/translocase XPB</fullName>
    </alternativeName>
    <alternativeName>
        <fullName evidence="21">DNA excision repair protein ERCC-3</fullName>
    </alternativeName>
</protein>
<evidence type="ECO:0000256" key="10">
    <source>
        <dbReference type="ARBA" id="ARBA00022801"/>
    </source>
</evidence>
<dbReference type="InterPro" id="IPR017972">
    <property type="entry name" value="Cyt_P450_CS"/>
</dbReference>
<dbReference type="SUPFAM" id="SSF52540">
    <property type="entry name" value="P-loop containing nucleoside triphosphate hydrolases"/>
    <property type="match status" value="2"/>
</dbReference>
<dbReference type="CDD" id="cd18029">
    <property type="entry name" value="DEXHc_XPB"/>
    <property type="match status" value="1"/>
</dbReference>
<dbReference type="GO" id="GO:0005506">
    <property type="term" value="F:iron ion binding"/>
    <property type="evidence" value="ECO:0007669"/>
    <property type="project" value="InterPro"/>
</dbReference>
<dbReference type="GO" id="GO:0005675">
    <property type="term" value="C:transcription factor TFIIH holo complex"/>
    <property type="evidence" value="ECO:0007669"/>
    <property type="project" value="TreeGrafter"/>
</dbReference>
<keyword evidence="19" id="KW-0413">Isomerase</keyword>
<evidence type="ECO:0000256" key="9">
    <source>
        <dbReference type="ARBA" id="ARBA00022763"/>
    </source>
</evidence>
<dbReference type="PROSITE" id="PS51192">
    <property type="entry name" value="HELICASE_ATP_BIND_1"/>
    <property type="match status" value="1"/>
</dbReference>
<evidence type="ECO:0000256" key="3">
    <source>
        <dbReference type="ARBA" id="ARBA00004370"/>
    </source>
</evidence>
<dbReference type="SMART" id="SM00487">
    <property type="entry name" value="DEXDc"/>
    <property type="match status" value="1"/>
</dbReference>
<dbReference type="InterPro" id="IPR032438">
    <property type="entry name" value="ERCC3_RAD25_C"/>
</dbReference>
<dbReference type="FunFam" id="3.40.50.300:FF:000117">
    <property type="entry name" value="Putative DNA repair helicase rad25"/>
    <property type="match status" value="1"/>
</dbReference>
<dbReference type="GO" id="GO:0000112">
    <property type="term" value="C:nucleotide-excision repair factor 3 complex"/>
    <property type="evidence" value="ECO:0007669"/>
    <property type="project" value="TreeGrafter"/>
</dbReference>
<evidence type="ECO:0000256" key="8">
    <source>
        <dbReference type="ARBA" id="ARBA00022741"/>
    </source>
</evidence>
<reference evidence="30" key="1">
    <citation type="submission" date="2022-08" db="EMBL/GenBank/DDBJ databases">
        <title>Genome sequencing of akame (Lates japonicus).</title>
        <authorList>
            <person name="Hashiguchi Y."/>
            <person name="Takahashi H."/>
        </authorList>
    </citation>
    <scope>NUCLEOTIDE SEQUENCE</scope>
    <source>
        <strain evidence="30">Kochi</strain>
    </source>
</reference>
<dbReference type="GO" id="GO:0006289">
    <property type="term" value="P:nucleotide-excision repair"/>
    <property type="evidence" value="ECO:0007669"/>
    <property type="project" value="InterPro"/>
</dbReference>
<comment type="cofactor">
    <cofactor evidence="1">
        <name>heme</name>
        <dbReference type="ChEBI" id="CHEBI:30413"/>
    </cofactor>
</comment>
<dbReference type="InterPro" id="IPR027417">
    <property type="entry name" value="P-loop_NTPase"/>
</dbReference>
<evidence type="ECO:0000256" key="27">
    <source>
        <dbReference type="SAM" id="MobiDB-lite"/>
    </source>
</evidence>
<proteinExistence type="inferred from homology"/>
<dbReference type="GO" id="GO:0097550">
    <property type="term" value="C:transcription preinitiation complex"/>
    <property type="evidence" value="ECO:0007669"/>
    <property type="project" value="TreeGrafter"/>
</dbReference>
<evidence type="ECO:0000256" key="1">
    <source>
        <dbReference type="ARBA" id="ARBA00001971"/>
    </source>
</evidence>
<comment type="similarity">
    <text evidence="5">Belongs to the cytochrome P450 family.</text>
</comment>
<dbReference type="FunFam" id="3.40.50.300:FF:000077">
    <property type="entry name" value="Probable DNA repair helicase RAD25"/>
    <property type="match status" value="1"/>
</dbReference>
<evidence type="ECO:0000256" key="26">
    <source>
        <dbReference type="ARBA" id="ARBA00048988"/>
    </source>
</evidence>
<dbReference type="Pfam" id="PF13625">
    <property type="entry name" value="Helicase_C_3"/>
    <property type="match status" value="1"/>
</dbReference>
<keyword evidence="8" id="KW-0547">Nucleotide-binding</keyword>
<keyword evidence="20" id="KW-0539">Nucleus</keyword>
<keyword evidence="6" id="KW-0349">Heme</keyword>
<dbReference type="GO" id="GO:0006367">
    <property type="term" value="P:transcription initiation at RNA polymerase II promoter"/>
    <property type="evidence" value="ECO:0007669"/>
    <property type="project" value="InterPro"/>
</dbReference>
<dbReference type="InterPro" id="IPR014001">
    <property type="entry name" value="Helicase_ATP-bd"/>
</dbReference>
<evidence type="ECO:0000256" key="13">
    <source>
        <dbReference type="ARBA" id="ARBA00023002"/>
    </source>
</evidence>
<dbReference type="FunFam" id="1.10.630.10:FF:000073">
    <property type="entry name" value="Cytochrome P450 family 27 subfamily C member 1"/>
    <property type="match status" value="1"/>
</dbReference>
<evidence type="ECO:0000256" key="15">
    <source>
        <dbReference type="ARBA" id="ARBA00023033"/>
    </source>
</evidence>
<evidence type="ECO:0000259" key="28">
    <source>
        <dbReference type="PROSITE" id="PS51192"/>
    </source>
</evidence>
<dbReference type="PANTHER" id="PTHR11274">
    <property type="entry name" value="RAD25/XP-B DNA REPAIR HELICASE"/>
    <property type="match status" value="1"/>
</dbReference>
<dbReference type="SMART" id="SM00490">
    <property type="entry name" value="HELICc"/>
    <property type="match status" value="1"/>
</dbReference>
<dbReference type="GO" id="GO:0016787">
    <property type="term" value="F:hydrolase activity"/>
    <property type="evidence" value="ECO:0007669"/>
    <property type="project" value="UniProtKB-KW"/>
</dbReference>
<evidence type="ECO:0000256" key="2">
    <source>
        <dbReference type="ARBA" id="ARBA00004123"/>
    </source>
</evidence>
<dbReference type="GO" id="GO:0005524">
    <property type="term" value="F:ATP binding"/>
    <property type="evidence" value="ECO:0007669"/>
    <property type="project" value="UniProtKB-KW"/>
</dbReference>
<dbReference type="InterPro" id="IPR001128">
    <property type="entry name" value="Cyt_P450"/>
</dbReference>
<organism evidence="30 31">
    <name type="scientific">Lates japonicus</name>
    <name type="common">Japanese lates</name>
    <dbReference type="NCBI Taxonomy" id="270547"/>
    <lineage>
        <taxon>Eukaryota</taxon>
        <taxon>Metazoa</taxon>
        <taxon>Chordata</taxon>
        <taxon>Craniata</taxon>
        <taxon>Vertebrata</taxon>
        <taxon>Euteleostomi</taxon>
        <taxon>Actinopterygii</taxon>
        <taxon>Neopterygii</taxon>
        <taxon>Teleostei</taxon>
        <taxon>Neoteleostei</taxon>
        <taxon>Acanthomorphata</taxon>
        <taxon>Carangaria</taxon>
        <taxon>Carangaria incertae sedis</taxon>
        <taxon>Centropomidae</taxon>
        <taxon>Lates</taxon>
    </lineage>
</organism>
<evidence type="ECO:0000256" key="20">
    <source>
        <dbReference type="ARBA" id="ARBA00023242"/>
    </source>
</evidence>
<dbReference type="InterPro" id="IPR001161">
    <property type="entry name" value="XPB/Ssl2"/>
</dbReference>
<dbReference type="PROSITE" id="PS51194">
    <property type="entry name" value="HELICASE_CTER"/>
    <property type="match status" value="1"/>
</dbReference>
<evidence type="ECO:0000256" key="12">
    <source>
        <dbReference type="ARBA" id="ARBA00022840"/>
    </source>
</evidence>
<sequence>MGKKDKGDRDKKSKKRVYMEDEDDDEVVGSESQEAIPAAAGKQVDESTAKLDEYGAKDYRVQMLLKNDHSSRPLWVAPDGHIFLEAFSPVYKYAQDFLVAIAEPVCRPNHIHEYKLTAYSLYAAVSVGLQTSDIVEYLQKLSKTSVPDGIVQFIKLCTVSYGKVKLVLKHNRYFVESAFPDVIQRLLQDNVIRECRLRSADGDDTELITEVIHSKSAISKSVQEKGGTSTSQQPSEGETSTQQVPEDIFSYYEQMDKEEEEEEETQTVSFEIRQEMIEELQKRCIQLEYPLLAEYDFRNDTVNPDINIDLKPTAVLRPYQEKSLRKMFGNGRARSGVIVLPCGAGKSLVGVTAACTVRKRCLVLGNSSVSVEQWKAQFKMWSTIDDSQICRFTSDAKDKPIGCSVAISTYSMLGHTTKRSWEAERVMEWMRSQEWGLIILDEVHTIPAKMFRRVLTIVQAHCKLGLTATLVREDDKIVDLNFLIGPKLYEANWMELQNNGYIAKVQCAEVWCPMSPEFYREYVAIKTKKRILLYTMNPNKFRACQFLIRFHERRNDKIIVFADNVFALKEYAIRLNKPYIYGPTSQGERMQILQNFKHNPKINTIFISKVGDTSFDLPEANVLIQISSHGGSRRQEAQRLGRVLRAKKGMVAEEYNAYFYSLVSQDTQEMAYSTKRQRFLVDQGYSFKVITKLAGMEEEDLMFSSRDEQQQLLQKVLAASDLDAEEEVVAGEVGARPQFSRRAGTMSSMSGADDTVYMEYQSRSNKASASALKSVHPLFKRFRKPQGLIPPEWPRLWSAASEALGISAAGEEAIPQRLITPADVGEKTRIKTLKEMPGPSTLANLIEFFWRDGFSRIHEIQMEHRKKYGKIFKSHFGPQLVVSIADRDLVAQVLRAEGVAPQRANMESWKEYRDMRGRSTGLISAEGEEWLKMRSVLRQLIMRPRDVAVFSDDVNKVVDDLIKRVHILRTQESDGATVLNVNDLFFKYAMEGVAAILYECRLGCLENEIPQETQDYITALHLMFSSFKTTMYAGAIPKWLRPIIPKPWEEFCLSWDGLFKFSLIHVDKRLSEIKAQLEQGEEVKGGLLTHMLITKEMNMEEIYANVTEMLLAGVDTTSFTLSWASYLLARHPQIQQQIFTEVTRTLGPGTVATADDVPRLPLIRGLVKETLRLFPVLPGNGRITQDDLVVGGYFIPKGTQLALCHYSTSLDEESFADASDFRPDRWVRKDSTDRVDNFGSIPFGYGIRSCIGRRIAELEMHLALTRLIQRFHIGVSPLTADVKAKTHGLLCPATPINLQFIDREN</sequence>
<feature type="domain" description="Helicase C-terminal" evidence="29">
    <location>
        <begin position="542"/>
        <end position="702"/>
    </location>
</feature>